<accession>A0AAD5ZUS3</accession>
<dbReference type="PANTHER" id="PTHR46539">
    <property type="entry name" value="E3 UBIQUITIN-PROTEIN LIGASE ATL42"/>
    <property type="match status" value="1"/>
</dbReference>
<keyword evidence="2 9" id="KW-0812">Transmembrane</keyword>
<dbReference type="SUPFAM" id="SSF57850">
    <property type="entry name" value="RING/U-box"/>
    <property type="match status" value="1"/>
</dbReference>
<feature type="domain" description="RING-type" evidence="10">
    <location>
        <begin position="100"/>
        <end position="142"/>
    </location>
</feature>
<evidence type="ECO:0000259" key="10">
    <source>
        <dbReference type="PROSITE" id="PS50089"/>
    </source>
</evidence>
<dbReference type="GO" id="GO:0016020">
    <property type="term" value="C:membrane"/>
    <property type="evidence" value="ECO:0007669"/>
    <property type="project" value="UniProtKB-SubCell"/>
</dbReference>
<evidence type="ECO:0000256" key="6">
    <source>
        <dbReference type="ARBA" id="ARBA00022989"/>
    </source>
</evidence>
<evidence type="ECO:0000256" key="8">
    <source>
        <dbReference type="PROSITE-ProRule" id="PRU00175"/>
    </source>
</evidence>
<evidence type="ECO:0000256" key="2">
    <source>
        <dbReference type="ARBA" id="ARBA00022692"/>
    </source>
</evidence>
<keyword evidence="12" id="KW-1185">Reference proteome</keyword>
<dbReference type="PROSITE" id="PS50089">
    <property type="entry name" value="ZF_RING_2"/>
    <property type="match status" value="1"/>
</dbReference>
<name>A0AAD5ZUS3_9POAL</name>
<dbReference type="EMBL" id="JAMRDG010000001">
    <property type="protein sequence ID" value="KAJ3704324.1"/>
    <property type="molecule type" value="Genomic_DNA"/>
</dbReference>
<dbReference type="InterPro" id="IPR013083">
    <property type="entry name" value="Znf_RING/FYVE/PHD"/>
</dbReference>
<dbReference type="GO" id="GO:0008270">
    <property type="term" value="F:zinc ion binding"/>
    <property type="evidence" value="ECO:0007669"/>
    <property type="project" value="UniProtKB-KW"/>
</dbReference>
<comment type="caution">
    <text evidence="11">The sequence shown here is derived from an EMBL/GenBank/DDBJ whole genome shotgun (WGS) entry which is preliminary data.</text>
</comment>
<evidence type="ECO:0000313" key="11">
    <source>
        <dbReference type="EMBL" id="KAJ3704324.1"/>
    </source>
</evidence>
<keyword evidence="4 8" id="KW-0863">Zinc-finger</keyword>
<organism evidence="11 12">
    <name type="scientific">Rhynchospora tenuis</name>
    <dbReference type="NCBI Taxonomy" id="198213"/>
    <lineage>
        <taxon>Eukaryota</taxon>
        <taxon>Viridiplantae</taxon>
        <taxon>Streptophyta</taxon>
        <taxon>Embryophyta</taxon>
        <taxon>Tracheophyta</taxon>
        <taxon>Spermatophyta</taxon>
        <taxon>Magnoliopsida</taxon>
        <taxon>Liliopsida</taxon>
        <taxon>Poales</taxon>
        <taxon>Cyperaceae</taxon>
        <taxon>Cyperoideae</taxon>
        <taxon>Rhynchosporeae</taxon>
        <taxon>Rhynchospora</taxon>
    </lineage>
</organism>
<evidence type="ECO:0000256" key="7">
    <source>
        <dbReference type="ARBA" id="ARBA00023136"/>
    </source>
</evidence>
<sequence>MSSVIAPSPSELHSNGAFHPIVLIYTLIVIVLVVIIICLLFVSWKCGNGSVWDDGAFDNSAPANRSHCYSPREKSVRTKDLSFLPEFVHLSTDGEEKNECAVCITEFVDGQIGRLLPVCGHKCHKGCVDEWFRKHSTCPICRIIVVEGEKIPVATSISPQRSDLP</sequence>
<dbReference type="Proteomes" id="UP001210211">
    <property type="component" value="Unassembled WGS sequence"/>
</dbReference>
<gene>
    <name evidence="11" type="ORF">LUZ61_008029</name>
</gene>
<reference evidence="11 12" key="1">
    <citation type="journal article" date="2022" name="Cell">
        <title>Repeat-based holocentromeres influence genome architecture and karyotype evolution.</title>
        <authorList>
            <person name="Hofstatter P.G."/>
            <person name="Thangavel G."/>
            <person name="Lux T."/>
            <person name="Neumann P."/>
            <person name="Vondrak T."/>
            <person name="Novak P."/>
            <person name="Zhang M."/>
            <person name="Costa L."/>
            <person name="Castellani M."/>
            <person name="Scott A."/>
            <person name="Toegelov H."/>
            <person name="Fuchs J."/>
            <person name="Mata-Sucre Y."/>
            <person name="Dias Y."/>
            <person name="Vanzela A.L.L."/>
            <person name="Huettel B."/>
            <person name="Almeida C.C.S."/>
            <person name="Simkova H."/>
            <person name="Souza G."/>
            <person name="Pedrosa-Harand A."/>
            <person name="Macas J."/>
            <person name="Mayer K.F.X."/>
            <person name="Houben A."/>
            <person name="Marques A."/>
        </authorList>
    </citation>
    <scope>NUCLEOTIDE SEQUENCE [LARGE SCALE GENOMIC DNA]</scope>
    <source>
        <strain evidence="11">RhyTen1mFocal</strain>
    </source>
</reference>
<dbReference type="InterPro" id="IPR001841">
    <property type="entry name" value="Znf_RING"/>
</dbReference>
<evidence type="ECO:0000256" key="5">
    <source>
        <dbReference type="ARBA" id="ARBA00022833"/>
    </source>
</evidence>
<keyword evidence="7 9" id="KW-0472">Membrane</keyword>
<keyword evidence="5" id="KW-0862">Zinc</keyword>
<dbReference type="AlphaFoldDB" id="A0AAD5ZUS3"/>
<evidence type="ECO:0000256" key="4">
    <source>
        <dbReference type="ARBA" id="ARBA00022771"/>
    </source>
</evidence>
<feature type="transmembrane region" description="Helical" evidence="9">
    <location>
        <begin position="20"/>
        <end position="42"/>
    </location>
</feature>
<dbReference type="PANTHER" id="PTHR46539:SF21">
    <property type="entry name" value="LOW QUALITY PROTEIN: RING-H2 FINGER PROTEIN ATL3-LIKE"/>
    <property type="match status" value="1"/>
</dbReference>
<evidence type="ECO:0000313" key="12">
    <source>
        <dbReference type="Proteomes" id="UP001210211"/>
    </source>
</evidence>
<proteinExistence type="predicted"/>
<comment type="subcellular location">
    <subcellularLocation>
        <location evidence="1">Membrane</location>
    </subcellularLocation>
</comment>
<dbReference type="Pfam" id="PF13639">
    <property type="entry name" value="zf-RING_2"/>
    <property type="match status" value="1"/>
</dbReference>
<keyword evidence="3" id="KW-0479">Metal-binding</keyword>
<protein>
    <recommendedName>
        <fullName evidence="10">RING-type domain-containing protein</fullName>
    </recommendedName>
</protein>
<dbReference type="SMART" id="SM00184">
    <property type="entry name" value="RING"/>
    <property type="match status" value="1"/>
</dbReference>
<keyword evidence="6 9" id="KW-1133">Transmembrane helix</keyword>
<evidence type="ECO:0000256" key="9">
    <source>
        <dbReference type="SAM" id="Phobius"/>
    </source>
</evidence>
<evidence type="ECO:0000256" key="1">
    <source>
        <dbReference type="ARBA" id="ARBA00004370"/>
    </source>
</evidence>
<dbReference type="Gene3D" id="3.30.40.10">
    <property type="entry name" value="Zinc/RING finger domain, C3HC4 (zinc finger)"/>
    <property type="match status" value="1"/>
</dbReference>
<evidence type="ECO:0000256" key="3">
    <source>
        <dbReference type="ARBA" id="ARBA00022723"/>
    </source>
</evidence>